<keyword evidence="4" id="KW-0378">Hydrolase</keyword>
<proteinExistence type="inferred from homology"/>
<dbReference type="GO" id="GO:0005829">
    <property type="term" value="C:cytosol"/>
    <property type="evidence" value="ECO:0007669"/>
    <property type="project" value="TreeGrafter"/>
</dbReference>
<keyword evidence="3" id="KW-0540">Nuclease</keyword>
<dbReference type="InterPro" id="IPR012337">
    <property type="entry name" value="RNaseH-like_sf"/>
</dbReference>
<evidence type="ECO:0000256" key="2">
    <source>
        <dbReference type="ARBA" id="ARBA00022517"/>
    </source>
</evidence>
<dbReference type="EMBL" id="UOFN01000124">
    <property type="protein sequence ID" value="VAW80165.1"/>
    <property type="molecule type" value="Genomic_DNA"/>
</dbReference>
<organism evidence="6">
    <name type="scientific">hydrothermal vent metagenome</name>
    <dbReference type="NCBI Taxonomy" id="652676"/>
    <lineage>
        <taxon>unclassified sequences</taxon>
        <taxon>metagenomes</taxon>
        <taxon>ecological metagenomes</taxon>
    </lineage>
</organism>
<dbReference type="Gene3D" id="3.30.420.140">
    <property type="entry name" value="YqgF/RNase H-like domain"/>
    <property type="match status" value="1"/>
</dbReference>
<gene>
    <name evidence="6" type="ORF">MNBD_GAMMA15-1445</name>
</gene>
<dbReference type="GO" id="GO:0000967">
    <property type="term" value="P:rRNA 5'-end processing"/>
    <property type="evidence" value="ECO:0007669"/>
    <property type="project" value="TreeGrafter"/>
</dbReference>
<accession>A0A3B0YGZ5</accession>
<evidence type="ECO:0000256" key="3">
    <source>
        <dbReference type="ARBA" id="ARBA00022722"/>
    </source>
</evidence>
<protein>
    <submittedName>
        <fullName evidence="6">Pre-16S rRNA nuclease Yqg</fullName>
    </submittedName>
</protein>
<name>A0A3B0YGZ5_9ZZZZ</name>
<evidence type="ECO:0000256" key="4">
    <source>
        <dbReference type="ARBA" id="ARBA00022801"/>
    </source>
</evidence>
<keyword evidence="1" id="KW-0963">Cytoplasm</keyword>
<dbReference type="GO" id="GO:0004518">
    <property type="term" value="F:nuclease activity"/>
    <property type="evidence" value="ECO:0007669"/>
    <property type="project" value="UniProtKB-KW"/>
</dbReference>
<dbReference type="SMART" id="SM00732">
    <property type="entry name" value="YqgFc"/>
    <property type="match status" value="1"/>
</dbReference>
<dbReference type="AlphaFoldDB" id="A0A3B0YGZ5"/>
<dbReference type="HAMAP" id="MF_00651">
    <property type="entry name" value="Nuclease_YqgF"/>
    <property type="match status" value="1"/>
</dbReference>
<dbReference type="InterPro" id="IPR005227">
    <property type="entry name" value="YqgF"/>
</dbReference>
<reference evidence="6" key="1">
    <citation type="submission" date="2018-06" db="EMBL/GenBank/DDBJ databases">
        <authorList>
            <person name="Zhirakovskaya E."/>
        </authorList>
    </citation>
    <scope>NUCLEOTIDE SEQUENCE</scope>
</reference>
<evidence type="ECO:0000256" key="1">
    <source>
        <dbReference type="ARBA" id="ARBA00022490"/>
    </source>
</evidence>
<keyword evidence="2" id="KW-0690">Ribosome biogenesis</keyword>
<dbReference type="NCBIfam" id="TIGR00250">
    <property type="entry name" value="RNAse_H_YqgF"/>
    <property type="match status" value="1"/>
</dbReference>
<dbReference type="CDD" id="cd16964">
    <property type="entry name" value="YqgF"/>
    <property type="match status" value="1"/>
</dbReference>
<dbReference type="SUPFAM" id="SSF53098">
    <property type="entry name" value="Ribonuclease H-like"/>
    <property type="match status" value="1"/>
</dbReference>
<dbReference type="PANTHER" id="PTHR33317:SF4">
    <property type="entry name" value="POLYNUCLEOTIDYL TRANSFERASE, RIBONUCLEASE H-LIKE SUPERFAMILY PROTEIN"/>
    <property type="match status" value="1"/>
</dbReference>
<dbReference type="PANTHER" id="PTHR33317">
    <property type="entry name" value="POLYNUCLEOTIDYL TRANSFERASE, RIBONUCLEASE H-LIKE SUPERFAMILY PROTEIN"/>
    <property type="match status" value="1"/>
</dbReference>
<evidence type="ECO:0000259" key="5">
    <source>
        <dbReference type="SMART" id="SM00732"/>
    </source>
</evidence>
<sequence length="141" mass="15896">MSGSDTIQTLLSFDYGRRRIGVAVGQHLTKSATPLTTIRAREGKPDWPAVSELIEEWKPGALVVGIPYHMDGAEQDMTHAAKKFCRQLEGRYHLPVHQAEERLSSWVVESRLSVREQANTDIDAMSAQVILQDWLQQEPND</sequence>
<evidence type="ECO:0000313" key="6">
    <source>
        <dbReference type="EMBL" id="VAW80165.1"/>
    </source>
</evidence>
<dbReference type="GO" id="GO:0016787">
    <property type="term" value="F:hydrolase activity"/>
    <property type="evidence" value="ECO:0007669"/>
    <property type="project" value="UniProtKB-KW"/>
</dbReference>
<dbReference type="Pfam" id="PF03652">
    <property type="entry name" value="RuvX"/>
    <property type="match status" value="1"/>
</dbReference>
<dbReference type="InterPro" id="IPR006641">
    <property type="entry name" value="YqgF/RNaseH-like_dom"/>
</dbReference>
<feature type="domain" description="YqgF/RNase H-like" evidence="5">
    <location>
        <begin position="8"/>
        <end position="108"/>
    </location>
</feature>
<dbReference type="InterPro" id="IPR037027">
    <property type="entry name" value="YqgF/RNaseH-like_dom_sf"/>
</dbReference>